<dbReference type="SUPFAM" id="SSF53098">
    <property type="entry name" value="Ribonuclease H-like"/>
    <property type="match status" value="1"/>
</dbReference>
<organism evidence="2 3">
    <name type="scientific">Dryococelus australis</name>
    <dbReference type="NCBI Taxonomy" id="614101"/>
    <lineage>
        <taxon>Eukaryota</taxon>
        <taxon>Metazoa</taxon>
        <taxon>Ecdysozoa</taxon>
        <taxon>Arthropoda</taxon>
        <taxon>Hexapoda</taxon>
        <taxon>Insecta</taxon>
        <taxon>Pterygota</taxon>
        <taxon>Neoptera</taxon>
        <taxon>Polyneoptera</taxon>
        <taxon>Phasmatodea</taxon>
        <taxon>Verophasmatodea</taxon>
        <taxon>Anareolatae</taxon>
        <taxon>Phasmatidae</taxon>
        <taxon>Eurycanthinae</taxon>
        <taxon>Dryococelus</taxon>
    </lineage>
</organism>
<dbReference type="PANTHER" id="PTHR46880:SF5">
    <property type="entry name" value="DUF4371 DOMAIN-CONTAINING PROTEIN"/>
    <property type="match status" value="1"/>
</dbReference>
<evidence type="ECO:0000313" key="2">
    <source>
        <dbReference type="EMBL" id="KAJ8893357.1"/>
    </source>
</evidence>
<sequence>MAKCSVCPQFKGLCDLSSQVVNGFREPFRYETFKFHNLPVLHKRCMEASDVQGHPEKSSMAKKETIEKGITDIKGRFSKTAIDAVLTSLSILNTFTWPETSLESFGKKEVTVLVSHYKDLLQHDEKEDILQKALDEWYKFKVCAKGLSSTDLLGKTMSNGDRLPVLLKLLKVASVLPVSTANCERGFRQMNLVKNKLRSSLETESLDDHMKVTTTTTIYTL</sequence>
<accession>A0ABQ9I9L1</accession>
<keyword evidence="3" id="KW-1185">Reference proteome</keyword>
<dbReference type="InterPro" id="IPR008906">
    <property type="entry name" value="HATC_C_dom"/>
</dbReference>
<name>A0ABQ9I9L1_9NEOP</name>
<evidence type="ECO:0000313" key="3">
    <source>
        <dbReference type="Proteomes" id="UP001159363"/>
    </source>
</evidence>
<evidence type="ECO:0000259" key="1">
    <source>
        <dbReference type="Pfam" id="PF05699"/>
    </source>
</evidence>
<dbReference type="PANTHER" id="PTHR46880">
    <property type="entry name" value="RAS-ASSOCIATING DOMAIN-CONTAINING PROTEIN"/>
    <property type="match status" value="1"/>
</dbReference>
<proteinExistence type="predicted"/>
<protein>
    <recommendedName>
        <fullName evidence="1">HAT C-terminal dimerisation domain-containing protein</fullName>
    </recommendedName>
</protein>
<dbReference type="EMBL" id="JARBHB010000002">
    <property type="protein sequence ID" value="KAJ8893357.1"/>
    <property type="molecule type" value="Genomic_DNA"/>
</dbReference>
<dbReference type="Proteomes" id="UP001159363">
    <property type="component" value="Chromosome 2"/>
</dbReference>
<reference evidence="2 3" key="1">
    <citation type="submission" date="2023-02" db="EMBL/GenBank/DDBJ databases">
        <title>LHISI_Scaffold_Assembly.</title>
        <authorList>
            <person name="Stuart O.P."/>
            <person name="Cleave R."/>
            <person name="Magrath M.J.L."/>
            <person name="Mikheyev A.S."/>
        </authorList>
    </citation>
    <scope>NUCLEOTIDE SEQUENCE [LARGE SCALE GENOMIC DNA]</scope>
    <source>
        <strain evidence="2">Daus_M_001</strain>
        <tissue evidence="2">Leg muscle</tissue>
    </source>
</reference>
<gene>
    <name evidence="2" type="ORF">PR048_005948</name>
</gene>
<comment type="caution">
    <text evidence="2">The sequence shown here is derived from an EMBL/GenBank/DDBJ whole genome shotgun (WGS) entry which is preliminary data.</text>
</comment>
<feature type="domain" description="HAT C-terminal dimerisation" evidence="1">
    <location>
        <begin position="149"/>
        <end position="210"/>
    </location>
</feature>
<dbReference type="Pfam" id="PF05699">
    <property type="entry name" value="Dimer_Tnp_hAT"/>
    <property type="match status" value="1"/>
</dbReference>
<dbReference type="InterPro" id="IPR012337">
    <property type="entry name" value="RNaseH-like_sf"/>
</dbReference>